<organism evidence="1 2">
    <name type="scientific">Sphingobacterium oryzagri</name>
    <dbReference type="NCBI Taxonomy" id="3025669"/>
    <lineage>
        <taxon>Bacteria</taxon>
        <taxon>Pseudomonadati</taxon>
        <taxon>Bacteroidota</taxon>
        <taxon>Sphingobacteriia</taxon>
        <taxon>Sphingobacteriales</taxon>
        <taxon>Sphingobacteriaceae</taxon>
        <taxon>Sphingobacterium</taxon>
    </lineage>
</organism>
<dbReference type="RefSeq" id="WP_274267430.1">
    <property type="nucleotide sequence ID" value="NZ_CP117880.1"/>
</dbReference>
<keyword evidence="2" id="KW-1185">Reference proteome</keyword>
<gene>
    <name evidence="1" type="ORF">PQ465_20685</name>
</gene>
<dbReference type="Proteomes" id="UP001221558">
    <property type="component" value="Chromosome"/>
</dbReference>
<dbReference type="InterPro" id="IPR031832">
    <property type="entry name" value="DUF4747"/>
</dbReference>
<dbReference type="EMBL" id="CP117880">
    <property type="protein sequence ID" value="WDF68699.1"/>
    <property type="molecule type" value="Genomic_DNA"/>
</dbReference>
<proteinExistence type="predicted"/>
<evidence type="ECO:0000313" key="1">
    <source>
        <dbReference type="EMBL" id="WDF68699.1"/>
    </source>
</evidence>
<accession>A0ABY7WMY5</accession>
<name>A0ABY7WMY5_9SPHI</name>
<dbReference type="Pfam" id="PF15931">
    <property type="entry name" value="DUF4747"/>
    <property type="match status" value="1"/>
</dbReference>
<evidence type="ECO:0000313" key="2">
    <source>
        <dbReference type="Proteomes" id="UP001221558"/>
    </source>
</evidence>
<protein>
    <submittedName>
        <fullName evidence="1">DUF4747 family protein</fullName>
    </submittedName>
</protein>
<sequence>MAKKSTFFILNVKLQNVENNDERSSRYRELISELSNDRHILKVRAKNAAVIMYASYGDSSIPYIYGRIAKGIQLDGQEIEVIKDGNQSTEINDPNSVKLPNVARYIFVPLAHRLCVEKVANGPLPNEVEKYLKDFLVRYLKKDEKIEVILEKDEQTIDRILKAKTVLEINYKISYTNEDIGSAMDTLFDKELKDSKIGQIEVKAKADNDVDGLKINGTPILEGGIKLAESNGEIKRAVIIPKGKTKKETISNEKKPKTIEIEENDNIPFWEQLYKKIMNKYRPNAN</sequence>
<reference evidence="1 2" key="1">
    <citation type="submission" date="2023-02" db="EMBL/GenBank/DDBJ databases">
        <title>Genome sequence of Sphingobacterium sp. KACC 22765.</title>
        <authorList>
            <person name="Kim S."/>
            <person name="Heo J."/>
            <person name="Kwon S.-W."/>
        </authorList>
    </citation>
    <scope>NUCLEOTIDE SEQUENCE [LARGE SCALE GENOMIC DNA]</scope>
    <source>
        <strain evidence="1 2">KACC 22765</strain>
    </source>
</reference>